<dbReference type="PANTHER" id="PTHR45695">
    <property type="entry name" value="LEUCOKININ RECEPTOR-RELATED"/>
    <property type="match status" value="1"/>
</dbReference>
<evidence type="ECO:0000259" key="13">
    <source>
        <dbReference type="PROSITE" id="PS50262"/>
    </source>
</evidence>
<evidence type="ECO:0000256" key="6">
    <source>
        <dbReference type="ARBA" id="ARBA00023136"/>
    </source>
</evidence>
<dbReference type="PANTHER" id="PTHR45695:SF23">
    <property type="entry name" value="GALANIN-LIKE G-PROTEIN COUPLED RECEPTOR NPR-9"/>
    <property type="match status" value="1"/>
</dbReference>
<dbReference type="Gene3D" id="1.20.1070.10">
    <property type="entry name" value="Rhodopsin 7-helix transmembrane proteins"/>
    <property type="match status" value="2"/>
</dbReference>
<evidence type="ECO:0000256" key="9">
    <source>
        <dbReference type="ARBA" id="ARBA00023180"/>
    </source>
</evidence>
<evidence type="ECO:0000313" key="15">
    <source>
        <dbReference type="Proteomes" id="UP000267096"/>
    </source>
</evidence>
<protein>
    <submittedName>
        <fullName evidence="16">G_PROTEIN_RECEP_F1_2 domain-containing protein</fullName>
    </submittedName>
</protein>
<dbReference type="PRINTS" id="PR00237">
    <property type="entry name" value="GPCRRHODOPSN"/>
</dbReference>
<evidence type="ECO:0000256" key="12">
    <source>
        <dbReference type="SAM" id="Phobius"/>
    </source>
</evidence>
<proteinExistence type="inferred from homology"/>
<evidence type="ECO:0000256" key="2">
    <source>
        <dbReference type="ARBA" id="ARBA00022475"/>
    </source>
</evidence>
<feature type="transmembrane region" description="Helical" evidence="12">
    <location>
        <begin position="242"/>
        <end position="260"/>
    </location>
</feature>
<dbReference type="InterPro" id="IPR000276">
    <property type="entry name" value="GPCR_Rhodpsn"/>
</dbReference>
<evidence type="ECO:0000256" key="10">
    <source>
        <dbReference type="ARBA" id="ARBA00023224"/>
    </source>
</evidence>
<comment type="similarity">
    <text evidence="11">Belongs to the G-protein coupled receptor 1 family.</text>
</comment>
<feature type="transmembrane region" description="Helical" evidence="12">
    <location>
        <begin position="54"/>
        <end position="78"/>
    </location>
</feature>
<keyword evidence="3 11" id="KW-0812">Transmembrane</keyword>
<dbReference type="OrthoDB" id="2132067at2759"/>
<name>A0A0M3JZ17_ANISI</name>
<reference evidence="14 15" key="2">
    <citation type="submission" date="2018-11" db="EMBL/GenBank/DDBJ databases">
        <authorList>
            <consortium name="Pathogen Informatics"/>
        </authorList>
    </citation>
    <scope>NUCLEOTIDE SEQUENCE [LARGE SCALE GENOMIC DNA]</scope>
</reference>
<dbReference type="EMBL" id="UYRR01031324">
    <property type="protein sequence ID" value="VDK49047.1"/>
    <property type="molecule type" value="Genomic_DNA"/>
</dbReference>
<evidence type="ECO:0000256" key="11">
    <source>
        <dbReference type="RuleBase" id="RU000688"/>
    </source>
</evidence>
<dbReference type="GO" id="GO:0004930">
    <property type="term" value="F:G protein-coupled receptor activity"/>
    <property type="evidence" value="ECO:0007669"/>
    <property type="project" value="UniProtKB-KW"/>
</dbReference>
<gene>
    <name evidence="14" type="ORF">ASIM_LOCUS13146</name>
</gene>
<comment type="subcellular location">
    <subcellularLocation>
        <location evidence="1">Cell membrane</location>
        <topology evidence="1">Multi-pass membrane protein</topology>
    </subcellularLocation>
</comment>
<accession>A0A0M3JZ17</accession>
<keyword evidence="2" id="KW-1003">Cell membrane</keyword>
<evidence type="ECO:0000256" key="7">
    <source>
        <dbReference type="ARBA" id="ARBA00023157"/>
    </source>
</evidence>
<organism evidence="16">
    <name type="scientific">Anisakis simplex</name>
    <name type="common">Herring worm</name>
    <dbReference type="NCBI Taxonomy" id="6269"/>
    <lineage>
        <taxon>Eukaryota</taxon>
        <taxon>Metazoa</taxon>
        <taxon>Ecdysozoa</taxon>
        <taxon>Nematoda</taxon>
        <taxon>Chromadorea</taxon>
        <taxon>Rhabditida</taxon>
        <taxon>Spirurina</taxon>
        <taxon>Ascaridomorpha</taxon>
        <taxon>Ascaridoidea</taxon>
        <taxon>Anisakidae</taxon>
        <taxon>Anisakis</taxon>
        <taxon>Anisakis simplex complex</taxon>
    </lineage>
</organism>
<evidence type="ECO:0000313" key="16">
    <source>
        <dbReference type="WBParaSite" id="ASIM_0001371801-mRNA-1"/>
    </source>
</evidence>
<keyword evidence="8 11" id="KW-0675">Receptor</keyword>
<dbReference type="Pfam" id="PF00001">
    <property type="entry name" value="7tm_1"/>
    <property type="match status" value="1"/>
</dbReference>
<dbReference type="PROSITE" id="PS50262">
    <property type="entry name" value="G_PROTEIN_RECEP_F1_2"/>
    <property type="match status" value="1"/>
</dbReference>
<feature type="transmembrane region" description="Helical" evidence="12">
    <location>
        <begin position="193"/>
        <end position="222"/>
    </location>
</feature>
<dbReference type="InterPro" id="IPR017452">
    <property type="entry name" value="GPCR_Rhodpsn_7TM"/>
</dbReference>
<sequence length="380" mass="43329">MVELHLSVVPVAYCLIMIIGVIGNAAVLIVFALNRSLHNSSDGESDEFFSTNTLITNLAFADLMFLMFCVPFTVYSYAKPWPFPDVFCYLTIYMQYVTAYASVWTLVILALDRFLSIELNFQAVVCPISAMQLRNMRNVIRACSLMWILNLICNLTTLRNGGVFKYEFEGKHLGTCVDSIAIALTSATKTEAIIFFVGFNIGAYVMPLSIICVLYVMMVRSLWRSKEGFRISKEAFKLRRRITKLVWVIILTFAICWLPQNVRFALKAFYYPEPIFWETEESNLFFAIQTSIQFLAYANRLDGTDDGVRRHVSNSIIISKKISKNHYYSCVNPILYGAMSERFRDAFRQLCHCKQTDLFAEESHLSLYISDASASVGRSG</sequence>
<dbReference type="SUPFAM" id="SSF81321">
    <property type="entry name" value="Family A G protein-coupled receptor-like"/>
    <property type="match status" value="2"/>
</dbReference>
<reference evidence="16" key="1">
    <citation type="submission" date="2017-02" db="UniProtKB">
        <authorList>
            <consortium name="WormBaseParasite"/>
        </authorList>
    </citation>
    <scope>IDENTIFICATION</scope>
</reference>
<evidence type="ECO:0000256" key="4">
    <source>
        <dbReference type="ARBA" id="ARBA00022989"/>
    </source>
</evidence>
<keyword evidence="15" id="KW-1185">Reference proteome</keyword>
<dbReference type="Proteomes" id="UP000267096">
    <property type="component" value="Unassembled WGS sequence"/>
</dbReference>
<keyword evidence="9" id="KW-0325">Glycoprotein</keyword>
<evidence type="ECO:0000256" key="8">
    <source>
        <dbReference type="ARBA" id="ARBA00023170"/>
    </source>
</evidence>
<evidence type="ECO:0000256" key="1">
    <source>
        <dbReference type="ARBA" id="ARBA00004651"/>
    </source>
</evidence>
<feature type="transmembrane region" description="Helical" evidence="12">
    <location>
        <begin position="6"/>
        <end position="33"/>
    </location>
</feature>
<feature type="transmembrane region" description="Helical" evidence="12">
    <location>
        <begin position="139"/>
        <end position="158"/>
    </location>
</feature>
<keyword evidence="10 11" id="KW-0807">Transducer</keyword>
<keyword evidence="4 12" id="KW-1133">Transmembrane helix</keyword>
<dbReference type="AlphaFoldDB" id="A0A0M3JZ17"/>
<evidence type="ECO:0000256" key="5">
    <source>
        <dbReference type="ARBA" id="ARBA00023040"/>
    </source>
</evidence>
<keyword evidence="5 11" id="KW-0297">G-protein coupled receptor</keyword>
<keyword evidence="7" id="KW-1015">Disulfide bond</keyword>
<feature type="transmembrane region" description="Helical" evidence="12">
    <location>
        <begin position="90"/>
        <end position="111"/>
    </location>
</feature>
<dbReference type="GO" id="GO:0005886">
    <property type="term" value="C:plasma membrane"/>
    <property type="evidence" value="ECO:0007669"/>
    <property type="project" value="UniProtKB-SubCell"/>
</dbReference>
<dbReference type="WBParaSite" id="ASIM_0001371801-mRNA-1">
    <property type="protein sequence ID" value="ASIM_0001371801-mRNA-1"/>
    <property type="gene ID" value="ASIM_0001371801"/>
</dbReference>
<dbReference type="PROSITE" id="PS00237">
    <property type="entry name" value="G_PROTEIN_RECEP_F1_1"/>
    <property type="match status" value="1"/>
</dbReference>
<evidence type="ECO:0000256" key="3">
    <source>
        <dbReference type="ARBA" id="ARBA00022692"/>
    </source>
</evidence>
<evidence type="ECO:0000313" key="14">
    <source>
        <dbReference type="EMBL" id="VDK49047.1"/>
    </source>
</evidence>
<keyword evidence="6 12" id="KW-0472">Membrane</keyword>
<feature type="domain" description="G-protein coupled receptors family 1 profile" evidence="13">
    <location>
        <begin position="23"/>
        <end position="336"/>
    </location>
</feature>